<evidence type="ECO:0000256" key="1">
    <source>
        <dbReference type="SAM" id="MobiDB-lite"/>
    </source>
</evidence>
<dbReference type="EMBL" id="JARKIB010000096">
    <property type="protein sequence ID" value="KAJ7742020.1"/>
    <property type="molecule type" value="Genomic_DNA"/>
</dbReference>
<proteinExistence type="predicted"/>
<evidence type="ECO:0000313" key="2">
    <source>
        <dbReference type="EMBL" id="KAJ7742020.1"/>
    </source>
</evidence>
<dbReference type="AlphaFoldDB" id="A0AAD7IHJ2"/>
<feature type="region of interest" description="Disordered" evidence="1">
    <location>
        <begin position="243"/>
        <end position="305"/>
    </location>
</feature>
<gene>
    <name evidence="2" type="ORF">B0H16DRAFT_1693857</name>
</gene>
<organism evidence="2 3">
    <name type="scientific">Mycena metata</name>
    <dbReference type="NCBI Taxonomy" id="1033252"/>
    <lineage>
        <taxon>Eukaryota</taxon>
        <taxon>Fungi</taxon>
        <taxon>Dikarya</taxon>
        <taxon>Basidiomycota</taxon>
        <taxon>Agaricomycotina</taxon>
        <taxon>Agaricomycetes</taxon>
        <taxon>Agaricomycetidae</taxon>
        <taxon>Agaricales</taxon>
        <taxon>Marasmiineae</taxon>
        <taxon>Mycenaceae</taxon>
        <taxon>Mycena</taxon>
    </lineage>
</organism>
<accession>A0AAD7IHJ2</accession>
<protein>
    <submittedName>
        <fullName evidence="2">Uncharacterized protein</fullName>
    </submittedName>
</protein>
<reference evidence="2" key="1">
    <citation type="submission" date="2023-03" db="EMBL/GenBank/DDBJ databases">
        <title>Massive genome expansion in bonnet fungi (Mycena s.s.) driven by repeated elements and novel gene families across ecological guilds.</title>
        <authorList>
            <consortium name="Lawrence Berkeley National Laboratory"/>
            <person name="Harder C.B."/>
            <person name="Miyauchi S."/>
            <person name="Viragh M."/>
            <person name="Kuo A."/>
            <person name="Thoen E."/>
            <person name="Andreopoulos B."/>
            <person name="Lu D."/>
            <person name="Skrede I."/>
            <person name="Drula E."/>
            <person name="Henrissat B."/>
            <person name="Morin E."/>
            <person name="Kohler A."/>
            <person name="Barry K."/>
            <person name="LaButti K."/>
            <person name="Morin E."/>
            <person name="Salamov A."/>
            <person name="Lipzen A."/>
            <person name="Mereny Z."/>
            <person name="Hegedus B."/>
            <person name="Baldrian P."/>
            <person name="Stursova M."/>
            <person name="Weitz H."/>
            <person name="Taylor A."/>
            <person name="Grigoriev I.V."/>
            <person name="Nagy L.G."/>
            <person name="Martin F."/>
            <person name="Kauserud H."/>
        </authorList>
    </citation>
    <scope>NUCLEOTIDE SEQUENCE</scope>
    <source>
        <strain evidence="2">CBHHK182m</strain>
    </source>
</reference>
<feature type="compositionally biased region" description="Low complexity" evidence="1">
    <location>
        <begin position="262"/>
        <end position="291"/>
    </location>
</feature>
<name>A0AAD7IHJ2_9AGAR</name>
<evidence type="ECO:0000313" key="3">
    <source>
        <dbReference type="Proteomes" id="UP001215598"/>
    </source>
</evidence>
<sequence length="305" mass="33055">MGALSTAPAQKSGLGMYYSARMILIGRPARFGSTSGSKRRRDDTRKQRAKPKERQGQPKAQRNSANDAALRSPAVPRRLPRGPRKATFSFLCGCLQSSQKVEGDATTRTKTRCQHDQFLEREEHILPHGLSFNLRGLGAANQSTARARCTSAPIHLEPHRHVRVPSLWSGGKRSTPPQCSIIMIPTSPTAETPSPERGLEEKFNARHLFAQSHKENAPLGQTTPLSALDKGIAKGRKRTITLVNGGPRRNEASNYTVEDELATPPAKRAKTAASASAVASTSSAAPAASSSKAEEKKRKMQVIPQ</sequence>
<comment type="caution">
    <text evidence="2">The sequence shown here is derived from an EMBL/GenBank/DDBJ whole genome shotgun (WGS) entry which is preliminary data.</text>
</comment>
<feature type="region of interest" description="Disordered" evidence="1">
    <location>
        <begin position="28"/>
        <end position="82"/>
    </location>
</feature>
<keyword evidence="3" id="KW-1185">Reference proteome</keyword>
<feature type="compositionally biased region" description="Basic and acidic residues" evidence="1">
    <location>
        <begin position="40"/>
        <end position="56"/>
    </location>
</feature>
<dbReference type="Proteomes" id="UP001215598">
    <property type="component" value="Unassembled WGS sequence"/>
</dbReference>